<dbReference type="Proteomes" id="UP000326458">
    <property type="component" value="Unassembled WGS sequence"/>
</dbReference>
<gene>
    <name evidence="3" type="ORF">FD754_024208</name>
</gene>
<dbReference type="PANTHER" id="PTHR23232">
    <property type="entry name" value="KRAB DOMAIN C2H2 ZINC FINGER"/>
    <property type="match status" value="1"/>
</dbReference>
<evidence type="ECO:0000259" key="2">
    <source>
        <dbReference type="PROSITE" id="PS50805"/>
    </source>
</evidence>
<evidence type="ECO:0000313" key="3">
    <source>
        <dbReference type="EMBL" id="KAB0338999.1"/>
    </source>
</evidence>
<evidence type="ECO:0000313" key="4">
    <source>
        <dbReference type="Proteomes" id="UP000326458"/>
    </source>
</evidence>
<dbReference type="PANTHER" id="PTHR23232:SF158">
    <property type="entry name" value="KRAB DOMAIN-CONTAINING PROTEIN 5"/>
    <property type="match status" value="1"/>
</dbReference>
<dbReference type="InterPro" id="IPR036051">
    <property type="entry name" value="KRAB_dom_sf"/>
</dbReference>
<comment type="caution">
    <text evidence="3">The sequence shown here is derived from an EMBL/GenBank/DDBJ whole genome shotgun (WGS) entry which is preliminary data.</text>
</comment>
<sequence>MGWLTFRDVTIDFTQEEWECLDLGQQELYRDVLLENYGNLASLGLVSKLDLVTFLEQLKDPRNIRRMETTAFYPGILGMGFYSLVYNFLFTGSDTYDLLNKFQIQVIFHCRKQNLVKIKECTSQPHNQSLWCSQYSRCGSISRNLLFLI</sequence>
<dbReference type="Pfam" id="PF01352">
    <property type="entry name" value="KRAB"/>
    <property type="match status" value="1"/>
</dbReference>
<dbReference type="SMART" id="SM00349">
    <property type="entry name" value="KRAB"/>
    <property type="match status" value="1"/>
</dbReference>
<accession>A0A5N3UQJ3</accession>
<dbReference type="EMBL" id="VCEA01002663">
    <property type="protein sequence ID" value="KAB0338999.1"/>
    <property type="molecule type" value="Genomic_DNA"/>
</dbReference>
<evidence type="ECO:0000256" key="1">
    <source>
        <dbReference type="SAM" id="Phobius"/>
    </source>
</evidence>
<proteinExistence type="predicted"/>
<protein>
    <recommendedName>
        <fullName evidence="2">KRAB domain-containing protein</fullName>
    </recommendedName>
</protein>
<dbReference type="CDD" id="cd07765">
    <property type="entry name" value="KRAB_A-box"/>
    <property type="match status" value="1"/>
</dbReference>
<feature type="transmembrane region" description="Helical" evidence="1">
    <location>
        <begin position="71"/>
        <end position="90"/>
    </location>
</feature>
<feature type="domain" description="KRAB" evidence="2">
    <location>
        <begin position="4"/>
        <end position="74"/>
    </location>
</feature>
<dbReference type="InterPro" id="IPR001909">
    <property type="entry name" value="KRAB"/>
</dbReference>
<organism evidence="3 4">
    <name type="scientific">Muntiacus muntjak</name>
    <name type="common">Barking deer</name>
    <name type="synonym">Indian muntjac</name>
    <dbReference type="NCBI Taxonomy" id="9888"/>
    <lineage>
        <taxon>Eukaryota</taxon>
        <taxon>Metazoa</taxon>
        <taxon>Chordata</taxon>
        <taxon>Craniata</taxon>
        <taxon>Vertebrata</taxon>
        <taxon>Euteleostomi</taxon>
        <taxon>Mammalia</taxon>
        <taxon>Eutheria</taxon>
        <taxon>Laurasiatheria</taxon>
        <taxon>Artiodactyla</taxon>
        <taxon>Ruminantia</taxon>
        <taxon>Pecora</taxon>
        <taxon>Cervidae</taxon>
        <taxon>Muntiacinae</taxon>
        <taxon>Muntiacus</taxon>
    </lineage>
</organism>
<dbReference type="PROSITE" id="PS50805">
    <property type="entry name" value="KRAB"/>
    <property type="match status" value="1"/>
</dbReference>
<keyword evidence="1" id="KW-1133">Transmembrane helix</keyword>
<keyword evidence="1" id="KW-0472">Membrane</keyword>
<dbReference type="InterPro" id="IPR050169">
    <property type="entry name" value="Krueppel_C2H2_ZnF"/>
</dbReference>
<keyword evidence="4" id="KW-1185">Reference proteome</keyword>
<reference evidence="3 4" key="1">
    <citation type="submission" date="2019-06" db="EMBL/GenBank/DDBJ databases">
        <title>Discovery of a novel chromosome fission-fusion reversal in muntjac.</title>
        <authorList>
            <person name="Mudd A.B."/>
            <person name="Bredeson J.V."/>
            <person name="Baum R."/>
            <person name="Hockemeyer D."/>
            <person name="Rokhsar D.S."/>
        </authorList>
    </citation>
    <scope>NUCLEOTIDE SEQUENCE [LARGE SCALE GENOMIC DNA]</scope>
    <source>
        <strain evidence="3">UTSW_UCB_Mm</strain>
        <tissue evidence="3">Fibroblast cell line</tissue>
    </source>
</reference>
<name>A0A5N3UQJ3_MUNMU</name>
<dbReference type="AlphaFoldDB" id="A0A5N3UQJ3"/>
<dbReference type="GO" id="GO:0006355">
    <property type="term" value="P:regulation of DNA-templated transcription"/>
    <property type="evidence" value="ECO:0007669"/>
    <property type="project" value="InterPro"/>
</dbReference>
<keyword evidence="1" id="KW-0812">Transmembrane</keyword>
<dbReference type="Gene3D" id="6.10.140.140">
    <property type="match status" value="1"/>
</dbReference>
<dbReference type="SUPFAM" id="SSF109640">
    <property type="entry name" value="KRAB domain (Kruppel-associated box)"/>
    <property type="match status" value="1"/>
</dbReference>